<dbReference type="EMBL" id="JBHTBH010000005">
    <property type="protein sequence ID" value="MFC7328731.1"/>
    <property type="molecule type" value="Genomic_DNA"/>
</dbReference>
<dbReference type="InterPro" id="IPR017560">
    <property type="entry name" value="Cyt_c_biogenesis_CcmI"/>
</dbReference>
<proteinExistence type="predicted"/>
<dbReference type="Pfam" id="PF05120">
    <property type="entry name" value="GvpG"/>
    <property type="match status" value="1"/>
</dbReference>
<dbReference type="RefSeq" id="WP_379871376.1">
    <property type="nucleotide sequence ID" value="NZ_JBHTBH010000005.1"/>
</dbReference>
<evidence type="ECO:0000313" key="1">
    <source>
        <dbReference type="EMBL" id="MFC7328731.1"/>
    </source>
</evidence>
<sequence>MGLISAIVTLPLAPVRVAEWTIRRVIQEAERQYYDPAVIRRQLAELSRRLDDGELTEKEFERLEEELLDRLEESQAHRAAGGTG</sequence>
<dbReference type="NCBIfam" id="TIGR03142">
    <property type="entry name" value="cytochro_ccmI"/>
    <property type="match status" value="1"/>
</dbReference>
<keyword evidence="2" id="KW-1185">Reference proteome</keyword>
<gene>
    <name evidence="1" type="primary">ccmI</name>
    <name evidence="1" type="ORF">ACFQRF_13345</name>
</gene>
<dbReference type="Proteomes" id="UP001596540">
    <property type="component" value="Unassembled WGS sequence"/>
</dbReference>
<protein>
    <submittedName>
        <fullName evidence="1">C-type cytochrome biogenesis protein CcmI</fullName>
    </submittedName>
</protein>
<accession>A0ABW2KHM0</accession>
<name>A0ABW2KHM0_9ACTN</name>
<comment type="caution">
    <text evidence="1">The sequence shown here is derived from an EMBL/GenBank/DDBJ whole genome shotgun (WGS) entry which is preliminary data.</text>
</comment>
<dbReference type="InterPro" id="IPR007804">
    <property type="entry name" value="GvpG"/>
</dbReference>
<organism evidence="1 2">
    <name type="scientific">Marinactinospora rubrisoli</name>
    <dbReference type="NCBI Taxonomy" id="2715399"/>
    <lineage>
        <taxon>Bacteria</taxon>
        <taxon>Bacillati</taxon>
        <taxon>Actinomycetota</taxon>
        <taxon>Actinomycetes</taxon>
        <taxon>Streptosporangiales</taxon>
        <taxon>Nocardiopsidaceae</taxon>
        <taxon>Marinactinospora</taxon>
    </lineage>
</organism>
<evidence type="ECO:0000313" key="2">
    <source>
        <dbReference type="Proteomes" id="UP001596540"/>
    </source>
</evidence>
<reference evidence="2" key="1">
    <citation type="journal article" date="2019" name="Int. J. Syst. Evol. Microbiol.">
        <title>The Global Catalogue of Microorganisms (GCM) 10K type strain sequencing project: providing services to taxonomists for standard genome sequencing and annotation.</title>
        <authorList>
            <consortium name="The Broad Institute Genomics Platform"/>
            <consortium name="The Broad Institute Genome Sequencing Center for Infectious Disease"/>
            <person name="Wu L."/>
            <person name="Ma J."/>
        </authorList>
    </citation>
    <scope>NUCLEOTIDE SEQUENCE [LARGE SCALE GENOMIC DNA]</scope>
    <source>
        <strain evidence="2">CGMCC 4.7382</strain>
    </source>
</reference>